<organism evidence="14 15">
    <name type="scientific">Myripristis murdjan</name>
    <name type="common">pinecone soldierfish</name>
    <dbReference type="NCBI Taxonomy" id="586833"/>
    <lineage>
        <taxon>Eukaryota</taxon>
        <taxon>Metazoa</taxon>
        <taxon>Chordata</taxon>
        <taxon>Craniata</taxon>
        <taxon>Vertebrata</taxon>
        <taxon>Euteleostomi</taxon>
        <taxon>Actinopterygii</taxon>
        <taxon>Neopterygii</taxon>
        <taxon>Teleostei</taxon>
        <taxon>Neoteleostei</taxon>
        <taxon>Acanthomorphata</taxon>
        <taxon>Holocentriformes</taxon>
        <taxon>Holocentridae</taxon>
        <taxon>Myripristis</taxon>
    </lineage>
</organism>
<keyword evidence="3 10" id="KW-0479">Metal-binding</keyword>
<dbReference type="SUPFAM" id="SSF49758">
    <property type="entry name" value="Calpain large subunit, middle domain (domain III)"/>
    <property type="match status" value="1"/>
</dbReference>
<dbReference type="PRINTS" id="PR00704">
    <property type="entry name" value="CALPAIN"/>
</dbReference>
<evidence type="ECO:0000256" key="9">
    <source>
        <dbReference type="PROSITE-ProRule" id="PRU00239"/>
    </source>
</evidence>
<evidence type="ECO:0000313" key="14">
    <source>
        <dbReference type="Ensembl" id="ENSMMDP00005026666.1"/>
    </source>
</evidence>
<dbReference type="Gene3D" id="1.10.238.10">
    <property type="entry name" value="EF-hand"/>
    <property type="match status" value="1"/>
</dbReference>
<dbReference type="Pfam" id="PF01067">
    <property type="entry name" value="Calpain_III"/>
    <property type="match status" value="1"/>
</dbReference>
<feature type="compositionally biased region" description="Basic and acidic residues" evidence="11">
    <location>
        <begin position="514"/>
        <end position="524"/>
    </location>
</feature>
<dbReference type="GO" id="GO:0005737">
    <property type="term" value="C:cytoplasm"/>
    <property type="evidence" value="ECO:0007669"/>
    <property type="project" value="UniProtKB-SubCell"/>
</dbReference>
<reference evidence="14" key="3">
    <citation type="submission" date="2025-09" db="UniProtKB">
        <authorList>
            <consortium name="Ensembl"/>
        </authorList>
    </citation>
    <scope>IDENTIFICATION</scope>
</reference>
<dbReference type="SMART" id="SM00230">
    <property type="entry name" value="CysPc"/>
    <property type="match status" value="1"/>
</dbReference>
<dbReference type="GO" id="GO:0005509">
    <property type="term" value="F:calcium ion binding"/>
    <property type="evidence" value="ECO:0007669"/>
    <property type="project" value="UniProtKB-UniRule"/>
</dbReference>
<dbReference type="PROSITE" id="PS00139">
    <property type="entry name" value="THIOL_PROTEASE_CYS"/>
    <property type="match status" value="1"/>
</dbReference>
<dbReference type="InterPro" id="IPR001300">
    <property type="entry name" value="Peptidase_C2_calpain_cat"/>
</dbReference>
<dbReference type="Pfam" id="PF00648">
    <property type="entry name" value="Peptidase_C2"/>
    <property type="match status" value="1"/>
</dbReference>
<comment type="similarity">
    <text evidence="1 10">Belongs to the peptidase C2 family.</text>
</comment>
<dbReference type="InterPro" id="IPR018247">
    <property type="entry name" value="EF_Hand_1_Ca_BS"/>
</dbReference>
<keyword evidence="6 9" id="KW-0788">Thiol protease</keyword>
<dbReference type="InterPro" id="IPR036213">
    <property type="entry name" value="Calpain_III_sf"/>
</dbReference>
<dbReference type="CDD" id="cd00044">
    <property type="entry name" value="CysPc"/>
    <property type="match status" value="1"/>
</dbReference>
<dbReference type="InterPro" id="IPR054069">
    <property type="entry name" value="CAPN3/13-like_C_EFh"/>
</dbReference>
<proteinExistence type="inferred from homology"/>
<evidence type="ECO:0000256" key="8">
    <source>
        <dbReference type="PIRSR" id="PIRSR622684-1"/>
    </source>
</evidence>
<dbReference type="InterPro" id="IPR033883">
    <property type="entry name" value="C2_III"/>
</dbReference>
<evidence type="ECO:0000256" key="3">
    <source>
        <dbReference type="ARBA" id="ARBA00022723"/>
    </source>
</evidence>
<dbReference type="GO" id="GO:0043066">
    <property type="term" value="P:negative regulation of apoptotic process"/>
    <property type="evidence" value="ECO:0007669"/>
    <property type="project" value="TreeGrafter"/>
</dbReference>
<feature type="region of interest" description="Disordered" evidence="11">
    <location>
        <begin position="514"/>
        <end position="540"/>
    </location>
</feature>
<name>A0A667Z021_9TELE</name>
<gene>
    <name evidence="14" type="primary">CAPN3</name>
    <name evidence="14" type="synonym">capn3a</name>
</gene>
<dbReference type="SUPFAM" id="SSF54001">
    <property type="entry name" value="Cysteine proteinases"/>
    <property type="match status" value="1"/>
</dbReference>
<evidence type="ECO:0000256" key="11">
    <source>
        <dbReference type="SAM" id="MobiDB-lite"/>
    </source>
</evidence>
<dbReference type="InterPro" id="IPR022683">
    <property type="entry name" value="Calpain_III"/>
</dbReference>
<accession>A0A667Z021</accession>
<dbReference type="Gene3D" id="2.60.120.380">
    <property type="match status" value="1"/>
</dbReference>
<evidence type="ECO:0000256" key="10">
    <source>
        <dbReference type="RuleBase" id="RU367132"/>
    </source>
</evidence>
<dbReference type="FunFam" id="3.90.70.10:FF:000001">
    <property type="entry name" value="Calpain-1 catalytic subunit"/>
    <property type="match status" value="1"/>
</dbReference>
<keyword evidence="7 10" id="KW-0106">Calcium</keyword>
<comment type="subunit">
    <text evidence="10">Homodimer.</text>
</comment>
<comment type="subcellular location">
    <subcellularLocation>
        <location evidence="10">Cytoplasm</location>
    </subcellularLocation>
</comment>
<dbReference type="Gene3D" id="3.90.70.10">
    <property type="entry name" value="Cysteine proteinases"/>
    <property type="match status" value="1"/>
</dbReference>
<dbReference type="InterPro" id="IPR011992">
    <property type="entry name" value="EF-hand-dom_pair"/>
</dbReference>
<feature type="active site" evidence="8 9">
    <location>
        <position position="110"/>
    </location>
</feature>
<reference evidence="14" key="1">
    <citation type="submission" date="2019-06" db="EMBL/GenBank/DDBJ databases">
        <authorList>
            <consortium name="Wellcome Sanger Institute Data Sharing"/>
        </authorList>
    </citation>
    <scope>NUCLEOTIDE SEQUENCE [LARGE SCALE GENOMIC DNA]</scope>
</reference>
<dbReference type="Pfam" id="PF21875">
    <property type="entry name" value="CAPN13-like_C_EFh"/>
    <property type="match status" value="1"/>
</dbReference>
<feature type="domain" description="EF-hand" evidence="13">
    <location>
        <begin position="673"/>
        <end position="704"/>
    </location>
</feature>
<dbReference type="Proteomes" id="UP000472263">
    <property type="component" value="Chromosome 22"/>
</dbReference>
<evidence type="ECO:0000256" key="2">
    <source>
        <dbReference type="ARBA" id="ARBA00022670"/>
    </source>
</evidence>
<evidence type="ECO:0000256" key="6">
    <source>
        <dbReference type="ARBA" id="ARBA00022807"/>
    </source>
</evidence>
<sequence length="704" mass="81037">MPYTPSGFFCDRLIRERERRDGEGSLNKPLRFSGQDFNTLKHECLQKKCLFEDDTFQATVESLGYKELGHKSNKVKNIVWKRPKEICENPQFIVGGASRTDICQGDLGDCWLLAAIACLTLNEKLLYRVVPQDQSFSEGYAGIFHFQFWRYGDWVDVVIDDRIPTFNNQLVFTKSAERNEFWSALLEKAYAKLHGSYEALKGGNTTEAMEDFTGGVTEFYEMKEAPKELYKIMKKALERGSLMGCSIDSLVPARFETRTVTGLVKGHAYSVTAVEECKQSQHKDSKVRLVRLRNPWGQVEWNGPWSDNSKEWASLSKGEKEKLQHQNAEDGEFWMSFEDFKKNYTKIEICNLTPDALEDDKIHKWTVSVNEGRWVRGCSAGGCRNYPDTFWTNPQYRLRLLEEDDDPEDNEVACTFVVALMQKNRRKERKMGANLFTIGFAIYEMHGNKQHMQKDFFLFNSSKARCKSYINLREVTQRFRLSPGEYVIVPSTYEPHQEGEFILRVFSEKRNTSEEIENRIEADHPVPAPASAGEESEEDQQFRTIFQEIAGDEMEITANELKNVLNRVVSKHKDLNTEGFSLESCRSMIALMDVSFVSSASGRLYTELTLCLFQGIFKHYDSDQTGSINSYEMRNAVNDAGFRLNNQLYDIITMRYANENMNIDFDSFISCLVRLEAMFRAFQAFDQDGDGTIRLSVLEVRAAN</sequence>
<dbReference type="GeneTree" id="ENSGT00940000156092"/>
<dbReference type="InterPro" id="IPR038765">
    <property type="entry name" value="Papain-like_cys_pep_sf"/>
</dbReference>
<evidence type="ECO:0000259" key="13">
    <source>
        <dbReference type="PROSITE" id="PS50222"/>
    </source>
</evidence>
<keyword evidence="10" id="KW-0963">Cytoplasm</keyword>
<evidence type="ECO:0000256" key="5">
    <source>
        <dbReference type="ARBA" id="ARBA00022801"/>
    </source>
</evidence>
<feature type="active site" evidence="8 9">
    <location>
        <position position="267"/>
    </location>
</feature>
<dbReference type="FunFam" id="2.60.120.380:FF:000002">
    <property type="entry name" value="calpain-3 isoform X1"/>
    <property type="match status" value="1"/>
</dbReference>
<evidence type="ECO:0000313" key="15">
    <source>
        <dbReference type="Proteomes" id="UP000472263"/>
    </source>
</evidence>
<comment type="catalytic activity">
    <reaction evidence="10">
        <text>Broad endopeptidase activity.</text>
        <dbReference type="EC" id="3.4.22.54"/>
    </reaction>
</comment>
<dbReference type="GO" id="GO:0006508">
    <property type="term" value="P:proteolysis"/>
    <property type="evidence" value="ECO:0007669"/>
    <property type="project" value="UniProtKB-UniRule"/>
</dbReference>
<dbReference type="AlphaFoldDB" id="A0A667Z021"/>
<feature type="domain" description="Calpain catalytic" evidence="12">
    <location>
        <begin position="50"/>
        <end position="353"/>
    </location>
</feature>
<dbReference type="PROSITE" id="PS00018">
    <property type="entry name" value="EF_HAND_1"/>
    <property type="match status" value="1"/>
</dbReference>
<dbReference type="PROSITE" id="PS50203">
    <property type="entry name" value="CALPAIN_CAT"/>
    <property type="match status" value="1"/>
</dbReference>
<feature type="domain" description="EF-hand" evidence="13">
    <location>
        <begin position="613"/>
        <end position="643"/>
    </location>
</feature>
<dbReference type="SMART" id="SM00720">
    <property type="entry name" value="calpain_III"/>
    <property type="match status" value="1"/>
</dbReference>
<reference evidence="14" key="2">
    <citation type="submission" date="2025-08" db="UniProtKB">
        <authorList>
            <consortium name="Ensembl"/>
        </authorList>
    </citation>
    <scope>IDENTIFICATION</scope>
</reference>
<feature type="active site" evidence="8 9">
    <location>
        <position position="294"/>
    </location>
</feature>
<dbReference type="InParanoid" id="A0A667Z021"/>
<dbReference type="FunFam" id="1.10.238.10:FF:000065">
    <property type="entry name" value="calpain-3 isoform X1"/>
    <property type="match status" value="1"/>
</dbReference>
<evidence type="ECO:0000256" key="4">
    <source>
        <dbReference type="ARBA" id="ARBA00022737"/>
    </source>
</evidence>
<dbReference type="SUPFAM" id="SSF47473">
    <property type="entry name" value="EF-hand"/>
    <property type="match status" value="1"/>
</dbReference>
<dbReference type="Ensembl" id="ENSMMDT00005027222.1">
    <property type="protein sequence ID" value="ENSMMDP00005026666.1"/>
    <property type="gene ID" value="ENSMMDG00005012722.1"/>
</dbReference>
<dbReference type="PANTHER" id="PTHR10183:SF329">
    <property type="entry name" value="CALPAIN-3"/>
    <property type="match status" value="1"/>
</dbReference>
<keyword evidence="2 9" id="KW-0645">Protease</keyword>
<keyword evidence="15" id="KW-1185">Reference proteome</keyword>
<dbReference type="InterPro" id="IPR022682">
    <property type="entry name" value="Calpain_domain_III"/>
</dbReference>
<evidence type="ECO:0000259" key="12">
    <source>
        <dbReference type="PROSITE" id="PS50203"/>
    </source>
</evidence>
<keyword evidence="4" id="KW-0677">Repeat</keyword>
<evidence type="ECO:0000256" key="1">
    <source>
        <dbReference type="ARBA" id="ARBA00007623"/>
    </source>
</evidence>
<dbReference type="PROSITE" id="PS50222">
    <property type="entry name" value="EF_HAND_2"/>
    <property type="match status" value="2"/>
</dbReference>
<keyword evidence="5 9" id="KW-0378">Hydrolase</keyword>
<dbReference type="InterPro" id="IPR022684">
    <property type="entry name" value="Calpain_cysteine_protease"/>
</dbReference>
<dbReference type="EC" id="3.4.22.54" evidence="10"/>
<protein>
    <recommendedName>
        <fullName evidence="10">Calpain-3</fullName>
        <ecNumber evidence="10">3.4.22.54</ecNumber>
    </recommendedName>
</protein>
<dbReference type="InterPro" id="IPR000169">
    <property type="entry name" value="Pept_cys_AS"/>
</dbReference>
<dbReference type="GO" id="GO:0004198">
    <property type="term" value="F:calcium-dependent cysteine-type endopeptidase activity"/>
    <property type="evidence" value="ECO:0007669"/>
    <property type="project" value="UniProtKB-UniRule"/>
</dbReference>
<evidence type="ECO:0000256" key="7">
    <source>
        <dbReference type="ARBA" id="ARBA00022837"/>
    </source>
</evidence>
<dbReference type="PANTHER" id="PTHR10183">
    <property type="entry name" value="CALPAIN"/>
    <property type="match status" value="1"/>
</dbReference>
<dbReference type="CDD" id="cd00214">
    <property type="entry name" value="Calpain_III"/>
    <property type="match status" value="1"/>
</dbReference>
<comment type="function">
    <text evidence="10">Calcium-regulated non-lysosomal thiol-protease.</text>
</comment>
<dbReference type="InterPro" id="IPR002048">
    <property type="entry name" value="EF_hand_dom"/>
</dbReference>